<evidence type="ECO:0000313" key="3">
    <source>
        <dbReference type="Proteomes" id="UP000002432"/>
    </source>
</evidence>
<organism evidence="2 3">
    <name type="scientific">Koribacter versatilis (strain Ellin345)</name>
    <dbReference type="NCBI Taxonomy" id="204669"/>
    <lineage>
        <taxon>Bacteria</taxon>
        <taxon>Pseudomonadati</taxon>
        <taxon>Acidobacteriota</taxon>
        <taxon>Terriglobia</taxon>
        <taxon>Terriglobales</taxon>
        <taxon>Candidatus Korobacteraceae</taxon>
        <taxon>Candidatus Korobacter</taxon>
    </lineage>
</organism>
<keyword evidence="3" id="KW-1185">Reference proteome</keyword>
<feature type="signal peptide" evidence="1">
    <location>
        <begin position="1"/>
        <end position="26"/>
    </location>
</feature>
<evidence type="ECO:0000256" key="1">
    <source>
        <dbReference type="SAM" id="SignalP"/>
    </source>
</evidence>
<feature type="chain" id="PRO_5004191559" evidence="1">
    <location>
        <begin position="27"/>
        <end position="452"/>
    </location>
</feature>
<evidence type="ECO:0000313" key="2">
    <source>
        <dbReference type="EMBL" id="ABF40089.1"/>
    </source>
</evidence>
<name>Q1ISR1_KORVE</name>
<gene>
    <name evidence="2" type="ordered locus">Acid345_1086</name>
</gene>
<dbReference type="OrthoDB" id="128679at2"/>
<sequence>MTHQRHSILHWIVFLLFCAIVPTAIAADELKTIDNPGGGQVVYGSLTGQNSPSAAMGFMLKQVHGHFGDRPQIGKFFQARGSDSIAVFFNLTAKNQGNKPIAGMVIVSMPPGGTTTAAVLYDDAGRFAKTEPEMMKALNAAWLSARSERSAGAAPSVQPLSTATAGDRSASIGLPVGWQLTQVAGGSIRAEGPNGEAVFLGMLFQGISDPSNVQRAYGAGPHLVASFSGDLFSAYAAIMNQMRQSRGLPAATFSLLQETPVNAPGEGRVVLAMMDLDLHDGKGPRTGSVRLGAVHVPGTPTWALSVNGSQAPKTVAAQLAPTIKAMVASYRQNGAVVSAEQQAAMSRVQADAAAAAAQGKALDARREASNASFDNHMRSLDQSNASFNGHMDDLDRSSKAFQNYQLDRSVVHDNDYAERGTVSNSYADSLVRANPDRFQIIQNQDLIKGIDY</sequence>
<keyword evidence="1" id="KW-0732">Signal</keyword>
<dbReference type="HOGENOM" id="CLU_605179_0_0_0"/>
<dbReference type="RefSeq" id="WP_011521891.1">
    <property type="nucleotide sequence ID" value="NC_008009.1"/>
</dbReference>
<accession>Q1ISR1</accession>
<dbReference type="EMBL" id="CP000360">
    <property type="protein sequence ID" value="ABF40089.1"/>
    <property type="molecule type" value="Genomic_DNA"/>
</dbReference>
<reference evidence="2 3" key="1">
    <citation type="journal article" date="2009" name="Appl. Environ. Microbiol.">
        <title>Three genomes from the phylum Acidobacteria provide insight into the lifestyles of these microorganisms in soils.</title>
        <authorList>
            <person name="Ward N.L."/>
            <person name="Challacombe J.F."/>
            <person name="Janssen P.H."/>
            <person name="Henrissat B."/>
            <person name="Coutinho P.M."/>
            <person name="Wu M."/>
            <person name="Xie G."/>
            <person name="Haft D.H."/>
            <person name="Sait M."/>
            <person name="Badger J."/>
            <person name="Barabote R.D."/>
            <person name="Bradley B."/>
            <person name="Brettin T.S."/>
            <person name="Brinkac L.M."/>
            <person name="Bruce D."/>
            <person name="Creasy T."/>
            <person name="Daugherty S.C."/>
            <person name="Davidsen T.M."/>
            <person name="DeBoy R.T."/>
            <person name="Detter J.C."/>
            <person name="Dodson R.J."/>
            <person name="Durkin A.S."/>
            <person name="Ganapathy A."/>
            <person name="Gwinn-Giglio M."/>
            <person name="Han C.S."/>
            <person name="Khouri H."/>
            <person name="Kiss H."/>
            <person name="Kothari S.P."/>
            <person name="Madupu R."/>
            <person name="Nelson K.E."/>
            <person name="Nelson W.C."/>
            <person name="Paulsen I."/>
            <person name="Penn K."/>
            <person name="Ren Q."/>
            <person name="Rosovitz M.J."/>
            <person name="Selengut J.D."/>
            <person name="Shrivastava S."/>
            <person name="Sullivan S.A."/>
            <person name="Tapia R."/>
            <person name="Thompson L.S."/>
            <person name="Watkins K.L."/>
            <person name="Yang Q."/>
            <person name="Yu C."/>
            <person name="Zafar N."/>
            <person name="Zhou L."/>
            <person name="Kuske C.R."/>
        </authorList>
    </citation>
    <scope>NUCLEOTIDE SEQUENCE [LARGE SCALE GENOMIC DNA]</scope>
    <source>
        <strain evidence="2 3">Ellin345</strain>
    </source>
</reference>
<dbReference type="AlphaFoldDB" id="Q1ISR1"/>
<dbReference type="Proteomes" id="UP000002432">
    <property type="component" value="Chromosome"/>
</dbReference>
<dbReference type="EnsemblBacteria" id="ABF40089">
    <property type="protein sequence ID" value="ABF40089"/>
    <property type="gene ID" value="Acid345_1086"/>
</dbReference>
<dbReference type="KEGG" id="aba:Acid345_1086"/>
<protein>
    <submittedName>
        <fullName evidence="2">Uncharacterized protein</fullName>
    </submittedName>
</protein>
<proteinExistence type="predicted"/>